<protein>
    <recommendedName>
        <fullName evidence="2">BrnA antitoxin family protein</fullName>
    </recommendedName>
</protein>
<dbReference type="HOGENOM" id="CLU_140900_0_2_5"/>
<evidence type="ECO:0000313" key="1">
    <source>
        <dbReference type="EMBL" id="ABD88026.1"/>
    </source>
</evidence>
<dbReference type="STRING" id="316056.RPC_2475"/>
<dbReference type="RefSeq" id="WP_011472923.1">
    <property type="nucleotide sequence ID" value="NC_007925.1"/>
</dbReference>
<name>Q215B0_RHOPB</name>
<dbReference type="EMBL" id="CP000301">
    <property type="protein sequence ID" value="ABD88026.1"/>
    <property type="molecule type" value="Genomic_DNA"/>
</dbReference>
<reference evidence="1" key="1">
    <citation type="submission" date="2006-03" db="EMBL/GenBank/DDBJ databases">
        <title>Complete sequence of Rhodopseudomonas palustris BisB18.</title>
        <authorList>
            <consortium name="US DOE Joint Genome Institute"/>
            <person name="Copeland A."/>
            <person name="Lucas S."/>
            <person name="Lapidus A."/>
            <person name="Barry K."/>
            <person name="Detter J.C."/>
            <person name="Glavina del Rio T."/>
            <person name="Hammon N."/>
            <person name="Israni S."/>
            <person name="Dalin E."/>
            <person name="Tice H."/>
            <person name="Pitluck S."/>
            <person name="Chain P."/>
            <person name="Malfatti S."/>
            <person name="Shin M."/>
            <person name="Vergez L."/>
            <person name="Schmutz J."/>
            <person name="Larimer F."/>
            <person name="Land M."/>
            <person name="Hauser L."/>
            <person name="Pelletier D.A."/>
            <person name="Kyrpides N."/>
            <person name="Anderson I."/>
            <person name="Oda Y."/>
            <person name="Harwood C.S."/>
            <person name="Richardson P."/>
        </authorList>
    </citation>
    <scope>NUCLEOTIDE SEQUENCE [LARGE SCALE GENOMIC DNA]</scope>
    <source>
        <strain evidence="1">BisB18</strain>
    </source>
</reference>
<gene>
    <name evidence="1" type="ordered locus">RPC_2475</name>
</gene>
<proteinExistence type="predicted"/>
<dbReference type="eggNOG" id="COG3514">
    <property type="taxonomic scope" value="Bacteria"/>
</dbReference>
<dbReference type="KEGG" id="rpc:RPC_2475"/>
<organism evidence="1">
    <name type="scientific">Rhodopseudomonas palustris (strain BisB18)</name>
    <dbReference type="NCBI Taxonomy" id="316056"/>
    <lineage>
        <taxon>Bacteria</taxon>
        <taxon>Pseudomonadati</taxon>
        <taxon>Pseudomonadota</taxon>
        <taxon>Alphaproteobacteria</taxon>
        <taxon>Hyphomicrobiales</taxon>
        <taxon>Nitrobacteraceae</taxon>
        <taxon>Rhodopseudomonas</taxon>
    </lineage>
</organism>
<dbReference type="InterPro" id="IPR025528">
    <property type="entry name" value="BrnA_antitoxin"/>
</dbReference>
<evidence type="ECO:0008006" key="2">
    <source>
        <dbReference type="Google" id="ProtNLM"/>
    </source>
</evidence>
<dbReference type="OrthoDB" id="361944at2"/>
<dbReference type="AlphaFoldDB" id="Q215B0"/>
<accession>Q215B0</accession>
<dbReference type="Pfam" id="PF14384">
    <property type="entry name" value="BrnA_antitoxin"/>
    <property type="match status" value="1"/>
</dbReference>
<sequence length="94" mass="10483">MPRKVKQPVFDDDNPEWTKADFARATRFDGIKAKDLTPEMLARIRGQRGPQKAPTKIAVSIRLSPEVVSHFKATGAGWQGRIDDALRKIVKKAG</sequence>